<evidence type="ECO:0000313" key="1">
    <source>
        <dbReference type="EMBL" id="OXS76547.1"/>
    </source>
</evidence>
<name>A0ABX4E6E4_9BACI</name>
<dbReference type="Proteomes" id="UP000215545">
    <property type="component" value="Unassembled WGS sequence"/>
</dbReference>
<accession>A0ABX4E6E4</accession>
<dbReference type="Pfam" id="PF14116">
    <property type="entry name" value="YyzF"/>
    <property type="match status" value="1"/>
</dbReference>
<dbReference type="NCBIfam" id="TIGR04129">
    <property type="entry name" value="CxxH_BA5709"/>
    <property type="match status" value="1"/>
</dbReference>
<comment type="caution">
    <text evidence="1">The sequence shown here is derived from an EMBL/GenBank/DDBJ whole genome shotgun (WGS) entry which is preliminary data.</text>
</comment>
<dbReference type="EMBL" id="MWSK01000006">
    <property type="protein sequence ID" value="OXS76547.1"/>
    <property type="molecule type" value="Genomic_DNA"/>
</dbReference>
<evidence type="ECO:0000313" key="2">
    <source>
        <dbReference type="Proteomes" id="UP000215545"/>
    </source>
</evidence>
<proteinExistence type="predicted"/>
<dbReference type="RefSeq" id="WP_076496317.1">
    <property type="nucleotide sequence ID" value="NZ_FTLX01000006.1"/>
</dbReference>
<dbReference type="InterPro" id="IPR025626">
    <property type="entry name" value="YyzF"/>
</dbReference>
<gene>
    <name evidence="1" type="ORF">B1B05_12760</name>
</gene>
<keyword evidence="2" id="KW-1185">Reference proteome</keyword>
<sequence length="52" mass="5829">MEKKQMACCLEHVELALDIAVDEYETAPVMEKTTETLSCEFCQNQAAYVVGN</sequence>
<organism evidence="1 2">
    <name type="scientific">Domibacillus enclensis</name>
    <dbReference type="NCBI Taxonomy" id="1017273"/>
    <lineage>
        <taxon>Bacteria</taxon>
        <taxon>Bacillati</taxon>
        <taxon>Bacillota</taxon>
        <taxon>Bacilli</taxon>
        <taxon>Bacillales</taxon>
        <taxon>Bacillaceae</taxon>
        <taxon>Domibacillus</taxon>
    </lineage>
</organism>
<protein>
    <submittedName>
        <fullName evidence="1">CxxH/CxxC protein</fullName>
    </submittedName>
</protein>
<reference evidence="2" key="1">
    <citation type="submission" date="2017-03" db="EMBL/GenBank/DDBJ databases">
        <title>Bacillus sp. V-88(T) DSM27956, whole genome shotgun sequencing project.</title>
        <authorList>
            <person name="Dastager S.G."/>
            <person name="Neurgaonkar P.S."/>
            <person name="Dharne M.S."/>
        </authorList>
    </citation>
    <scope>NUCLEOTIDE SEQUENCE [LARGE SCALE GENOMIC DNA]</scope>
    <source>
        <strain evidence="2">DSM 25145</strain>
    </source>
</reference>